<dbReference type="Gene3D" id="3.50.50.60">
    <property type="entry name" value="FAD/NAD(P)-binding domain"/>
    <property type="match status" value="1"/>
</dbReference>
<keyword evidence="1" id="KW-0560">Oxidoreductase</keyword>
<evidence type="ECO:0000259" key="2">
    <source>
        <dbReference type="Pfam" id="PF01266"/>
    </source>
</evidence>
<dbReference type="Gene3D" id="3.30.9.10">
    <property type="entry name" value="D-Amino Acid Oxidase, subunit A, domain 2"/>
    <property type="match status" value="1"/>
</dbReference>
<gene>
    <name evidence="3" type="ORF">GCM10011609_06610</name>
</gene>
<dbReference type="SUPFAM" id="SSF54373">
    <property type="entry name" value="FAD-linked reductases, C-terminal domain"/>
    <property type="match status" value="1"/>
</dbReference>
<dbReference type="InterPro" id="IPR036188">
    <property type="entry name" value="FAD/NAD-bd_sf"/>
</dbReference>
<comment type="caution">
    <text evidence="3">The sequence shown here is derived from an EMBL/GenBank/DDBJ whole genome shotgun (WGS) entry which is preliminary data.</text>
</comment>
<evidence type="ECO:0000313" key="4">
    <source>
        <dbReference type="Proteomes" id="UP000597656"/>
    </source>
</evidence>
<keyword evidence="4" id="KW-1185">Reference proteome</keyword>
<proteinExistence type="predicted"/>
<accession>A0ABQ2HCE2</accession>
<dbReference type="Pfam" id="PF01266">
    <property type="entry name" value="DAO"/>
    <property type="match status" value="1"/>
</dbReference>
<organism evidence="3 4">
    <name type="scientific">Lentzea pudingi</name>
    <dbReference type="NCBI Taxonomy" id="1789439"/>
    <lineage>
        <taxon>Bacteria</taxon>
        <taxon>Bacillati</taxon>
        <taxon>Actinomycetota</taxon>
        <taxon>Actinomycetes</taxon>
        <taxon>Pseudonocardiales</taxon>
        <taxon>Pseudonocardiaceae</taxon>
        <taxon>Lentzea</taxon>
    </lineage>
</organism>
<evidence type="ECO:0000313" key="3">
    <source>
        <dbReference type="EMBL" id="GGM73496.1"/>
    </source>
</evidence>
<dbReference type="SUPFAM" id="SSF51905">
    <property type="entry name" value="FAD/NAD(P)-binding domain"/>
    <property type="match status" value="1"/>
</dbReference>
<dbReference type="InterPro" id="IPR006076">
    <property type="entry name" value="FAD-dep_OxRdtase"/>
</dbReference>
<protein>
    <submittedName>
        <fullName evidence="3">Glycine oxidase ThiO</fullName>
    </submittedName>
</protein>
<sequence>MPLPSPSPDFAVVGGGIAGACLAEELALGGATVTVLDAGTEAGRATRQAAGVAVPSARYLSDPDFYAWLCGARSHLDADISRLEPESGPFSVARPILRALRAEQSADGLGDGLVEHADLSAVAPGLRLPETRRYHRSDGLMVDGGRYLDAVHDAAVALGVDWRQDVEVLDLAETEDHVTLTTSRGVVEARHVVLATGAWTSTVLAPGIGVRPQRGQMLRIDTGTDLPCILSSAFYLAPAVNGGIIVGATEEDAGFAEHTTVAALHRLLGFALAVLPDIGEARPAELRAGLRPVTPDGRPFVGRVPGRNRVFVNAGHAGHGLLSARATSVGLAAGLLHDEWDDLPRNFCPSRTLTAVAG</sequence>
<reference evidence="4" key="1">
    <citation type="journal article" date="2019" name="Int. J. Syst. Evol. Microbiol.">
        <title>The Global Catalogue of Microorganisms (GCM) 10K type strain sequencing project: providing services to taxonomists for standard genome sequencing and annotation.</title>
        <authorList>
            <consortium name="The Broad Institute Genomics Platform"/>
            <consortium name="The Broad Institute Genome Sequencing Center for Infectious Disease"/>
            <person name="Wu L."/>
            <person name="Ma J."/>
        </authorList>
    </citation>
    <scope>NUCLEOTIDE SEQUENCE [LARGE SCALE GENOMIC DNA]</scope>
    <source>
        <strain evidence="4">CGMCC 4.7319</strain>
    </source>
</reference>
<dbReference type="PANTHER" id="PTHR13847:SF289">
    <property type="entry name" value="GLYCINE OXIDASE"/>
    <property type="match status" value="1"/>
</dbReference>
<evidence type="ECO:0000256" key="1">
    <source>
        <dbReference type="ARBA" id="ARBA00023002"/>
    </source>
</evidence>
<dbReference type="EMBL" id="BMNC01000001">
    <property type="protein sequence ID" value="GGM73496.1"/>
    <property type="molecule type" value="Genomic_DNA"/>
</dbReference>
<dbReference type="Proteomes" id="UP000597656">
    <property type="component" value="Unassembled WGS sequence"/>
</dbReference>
<dbReference type="RefSeq" id="WP_189153024.1">
    <property type="nucleotide sequence ID" value="NZ_BMNC01000001.1"/>
</dbReference>
<name>A0ABQ2HCE2_9PSEU</name>
<feature type="domain" description="FAD dependent oxidoreductase" evidence="2">
    <location>
        <begin position="9"/>
        <end position="328"/>
    </location>
</feature>
<dbReference type="PANTHER" id="PTHR13847">
    <property type="entry name" value="SARCOSINE DEHYDROGENASE-RELATED"/>
    <property type="match status" value="1"/>
</dbReference>